<dbReference type="PANTHER" id="PTHR30634">
    <property type="entry name" value="OUTER MEMBRANE LOLAB LIPOPROTEIN INSERTION APPARATUS"/>
    <property type="match status" value="1"/>
</dbReference>
<dbReference type="InterPro" id="IPR011047">
    <property type="entry name" value="Quinoprotein_ADH-like_sf"/>
</dbReference>
<dbReference type="InterPro" id="IPR050458">
    <property type="entry name" value="LolB"/>
</dbReference>
<dbReference type="AlphaFoldDB" id="A0A1I1U8H2"/>
<accession>A0A1I1U8H2</accession>
<dbReference type="InterPro" id="IPR036930">
    <property type="entry name" value="WGR_dom_sf"/>
</dbReference>
<dbReference type="PROSITE" id="PS51977">
    <property type="entry name" value="WGR"/>
    <property type="match status" value="1"/>
</dbReference>
<name>A0A1I1U8H2_9BACT</name>
<evidence type="ECO:0000313" key="3">
    <source>
        <dbReference type="Proteomes" id="UP000199400"/>
    </source>
</evidence>
<sequence length="532" mass="57323">MRGYAQAREPRAEERRCTFGITQEHAMGDERTYLELSEEGGGSHKFYEVIVSGKQVSIRYGRIGDAGQSQSKSYASPAEAQKEAQKAIQGKIKKGYAPAVEGVRKKRAVTERPVATSRAAAAGTTRAPVLWRYDSGDRAFGVFVDDELCWVGDDDGQISALDHDGKVVRRMKVPEGVMSLVRDGQWLYCGCQDGKVYDLSGAQPFEAYEISEDVNILWLDIHDGSLAVSSNDGQVTVLDHDCDKLWAKKSFNHGGWMVRCDGAGIYHGHADGITAYDWAGKKLWAKKTEGSVLFGWQEDTEVYAGTTSDHVEVFTKAGVQGRRYKCDDSVFSCAAAPGGKYVFAGDNASSVYCFDRAGTRLWKLDTTCGSALSMQYHEGKLYIVTGDGAFACIDVSEAAIAQAREGKVPDLKLVKAERSVQVATVGQALPQAAAGAAGVLVECVEEGGKVRVRPLSPGYNGEFNVQFPRDIRTPGARYLVDGLELSGSGGFYRVRGQIRLAPAGAGEAAGPVVAKKVAKAAPAKKTAKKVRA</sequence>
<dbReference type="InterPro" id="IPR008893">
    <property type="entry name" value="WGR_domain"/>
</dbReference>
<dbReference type="STRING" id="54.SAMN02745121_01049"/>
<dbReference type="SUPFAM" id="SSF142921">
    <property type="entry name" value="WGR domain-like"/>
    <property type="match status" value="1"/>
</dbReference>
<reference evidence="3" key="1">
    <citation type="submission" date="2016-10" db="EMBL/GenBank/DDBJ databases">
        <authorList>
            <person name="Varghese N."/>
            <person name="Submissions S."/>
        </authorList>
    </citation>
    <scope>NUCLEOTIDE SEQUENCE [LARGE SCALE GENOMIC DNA]</scope>
    <source>
        <strain evidence="3">ATCC 25963</strain>
    </source>
</reference>
<dbReference type="RefSeq" id="WP_211302454.1">
    <property type="nucleotide sequence ID" value="NZ_FOMX01000003.1"/>
</dbReference>
<evidence type="ECO:0000259" key="1">
    <source>
        <dbReference type="PROSITE" id="PS51977"/>
    </source>
</evidence>
<dbReference type="SMART" id="SM00773">
    <property type="entry name" value="WGR"/>
    <property type="match status" value="1"/>
</dbReference>
<feature type="domain" description="WGR" evidence="1">
    <location>
        <begin position="23"/>
        <end position="109"/>
    </location>
</feature>
<protein>
    <submittedName>
        <fullName evidence="2">WGR domain-containing protein, predicted DNA-binding domain in MolR</fullName>
    </submittedName>
</protein>
<dbReference type="Gene3D" id="2.20.140.10">
    <property type="entry name" value="WGR domain"/>
    <property type="match status" value="1"/>
</dbReference>
<proteinExistence type="predicted"/>
<evidence type="ECO:0000313" key="2">
    <source>
        <dbReference type="EMBL" id="SFD67069.1"/>
    </source>
</evidence>
<dbReference type="GO" id="GO:0003677">
    <property type="term" value="F:DNA binding"/>
    <property type="evidence" value="ECO:0007669"/>
    <property type="project" value="UniProtKB-KW"/>
</dbReference>
<dbReference type="Gene3D" id="2.130.10.10">
    <property type="entry name" value="YVTN repeat-like/Quinoprotein amine dehydrogenase"/>
    <property type="match status" value="2"/>
</dbReference>
<keyword evidence="2" id="KW-0238">DNA-binding</keyword>
<dbReference type="Pfam" id="PF05406">
    <property type="entry name" value="WGR"/>
    <property type="match status" value="1"/>
</dbReference>
<dbReference type="SUPFAM" id="SSF50998">
    <property type="entry name" value="Quinoprotein alcohol dehydrogenase-like"/>
    <property type="match status" value="1"/>
</dbReference>
<dbReference type="InterPro" id="IPR049809">
    <property type="entry name" value="YehF/YfeS-like_WGR"/>
</dbReference>
<dbReference type="CDD" id="cd07996">
    <property type="entry name" value="WGR_MMR_like"/>
    <property type="match status" value="1"/>
</dbReference>
<gene>
    <name evidence="2" type="ORF">SAMN02745121_01049</name>
</gene>
<organism evidence="2 3">
    <name type="scientific">Nannocystis exedens</name>
    <dbReference type="NCBI Taxonomy" id="54"/>
    <lineage>
        <taxon>Bacteria</taxon>
        <taxon>Pseudomonadati</taxon>
        <taxon>Myxococcota</taxon>
        <taxon>Polyangia</taxon>
        <taxon>Nannocystales</taxon>
        <taxon>Nannocystaceae</taxon>
        <taxon>Nannocystis</taxon>
    </lineage>
</organism>
<dbReference type="EMBL" id="FOMX01000003">
    <property type="protein sequence ID" value="SFD67069.1"/>
    <property type="molecule type" value="Genomic_DNA"/>
</dbReference>
<dbReference type="InterPro" id="IPR015943">
    <property type="entry name" value="WD40/YVTN_repeat-like_dom_sf"/>
</dbReference>
<keyword evidence="3" id="KW-1185">Reference proteome</keyword>
<dbReference type="Proteomes" id="UP000199400">
    <property type="component" value="Unassembled WGS sequence"/>
</dbReference>
<dbReference type="PANTHER" id="PTHR30634:SF13">
    <property type="entry name" value="PROTEIN YEHF"/>
    <property type="match status" value="1"/>
</dbReference>